<accession>A0ACC3D706</accession>
<sequence length="360" mass="39446">MSLKSDITLNAAAFDPANTSSATHKLNESLIAQGKAGPKWWEVGAAKYREMRWNNQTPLPRPPVIESGKNGTLPSREKGRDIPYRMFLPEAQGGKTEGDGQPGGVFMHIHGGGWTLMTEHFQDSYLKFLADNSGLAVVSVGYRLAPEDPFPKGPEDCYDAAEFLVEQGKEKFGGELVMMGGEASLLPRSAGGHLSLLTALHLLHHRPSHRLKGLVLNFGAFDLSFLPSTHHFQKPLIIDWEIMNRYIDAFLPGMPVEAPQTQGTAEKQVTRRSPEVSPFYADLSQLRGKLPPALFTCGTEDPLLDDSVMMGAKWMAAGGEAVVRIFTGAPHGFILFPKEQCEAAGEGMDVIKAFIEKYLQ</sequence>
<keyword evidence="2" id="KW-1185">Reference proteome</keyword>
<name>A0ACC3D706_9PEZI</name>
<evidence type="ECO:0000313" key="1">
    <source>
        <dbReference type="EMBL" id="KAK3062689.1"/>
    </source>
</evidence>
<organism evidence="1 2">
    <name type="scientific">Coniosporium uncinatum</name>
    <dbReference type="NCBI Taxonomy" id="93489"/>
    <lineage>
        <taxon>Eukaryota</taxon>
        <taxon>Fungi</taxon>
        <taxon>Dikarya</taxon>
        <taxon>Ascomycota</taxon>
        <taxon>Pezizomycotina</taxon>
        <taxon>Dothideomycetes</taxon>
        <taxon>Dothideomycetes incertae sedis</taxon>
        <taxon>Coniosporium</taxon>
    </lineage>
</organism>
<dbReference type="EMBL" id="JAWDJW010007171">
    <property type="protein sequence ID" value="KAK3062689.1"/>
    <property type="molecule type" value="Genomic_DNA"/>
</dbReference>
<evidence type="ECO:0000313" key="2">
    <source>
        <dbReference type="Proteomes" id="UP001186974"/>
    </source>
</evidence>
<reference evidence="1" key="1">
    <citation type="submission" date="2024-09" db="EMBL/GenBank/DDBJ databases">
        <title>Black Yeasts Isolated from many extreme environments.</title>
        <authorList>
            <person name="Coleine C."/>
            <person name="Stajich J.E."/>
            <person name="Selbmann L."/>
        </authorList>
    </citation>
    <scope>NUCLEOTIDE SEQUENCE</scope>
    <source>
        <strain evidence="1">CCFEE 5737</strain>
    </source>
</reference>
<gene>
    <name evidence="1" type="ORF">LTS18_003553</name>
</gene>
<proteinExistence type="predicted"/>
<dbReference type="Proteomes" id="UP001186974">
    <property type="component" value="Unassembled WGS sequence"/>
</dbReference>
<protein>
    <submittedName>
        <fullName evidence="1">Uncharacterized protein</fullName>
    </submittedName>
</protein>
<comment type="caution">
    <text evidence="1">The sequence shown here is derived from an EMBL/GenBank/DDBJ whole genome shotgun (WGS) entry which is preliminary data.</text>
</comment>